<dbReference type="RefSeq" id="WP_092318569.1">
    <property type="nucleotide sequence ID" value="NZ_FOKY01000002.1"/>
</dbReference>
<accession>A0A1I1DMM9</accession>
<gene>
    <name evidence="10" type="ORF">SAMN02745150_00647</name>
</gene>
<evidence type="ECO:0000256" key="6">
    <source>
        <dbReference type="ARBA" id="ARBA00022967"/>
    </source>
</evidence>
<dbReference type="InterPro" id="IPR004338">
    <property type="entry name" value="NqrB/RnfD"/>
</dbReference>
<feature type="transmembrane region" description="Helical" evidence="9">
    <location>
        <begin position="296"/>
        <end position="316"/>
    </location>
</feature>
<feature type="transmembrane region" description="Helical" evidence="9">
    <location>
        <begin position="26"/>
        <end position="43"/>
    </location>
</feature>
<dbReference type="GO" id="GO:0055085">
    <property type="term" value="P:transmembrane transport"/>
    <property type="evidence" value="ECO:0007669"/>
    <property type="project" value="InterPro"/>
</dbReference>
<feature type="transmembrane region" description="Helical" evidence="9">
    <location>
        <begin position="49"/>
        <end position="67"/>
    </location>
</feature>
<evidence type="ECO:0000313" key="10">
    <source>
        <dbReference type="EMBL" id="SFB75696.1"/>
    </source>
</evidence>
<dbReference type="EMBL" id="FOKY01000002">
    <property type="protein sequence ID" value="SFB75696.1"/>
    <property type="molecule type" value="Genomic_DNA"/>
</dbReference>
<dbReference type="AlphaFoldDB" id="A0A1I1DMM9"/>
<dbReference type="STRING" id="34097.SAMN02745150_00647"/>
<evidence type="ECO:0000256" key="3">
    <source>
        <dbReference type="ARBA" id="ARBA00022630"/>
    </source>
</evidence>
<keyword evidence="2" id="KW-0597">Phosphoprotein</keyword>
<keyword evidence="1" id="KW-0813">Transport</keyword>
<dbReference type="Pfam" id="PF03116">
    <property type="entry name" value="NQR2_RnfD_RnfE"/>
    <property type="match status" value="1"/>
</dbReference>
<evidence type="ECO:0000256" key="7">
    <source>
        <dbReference type="ARBA" id="ARBA00022989"/>
    </source>
</evidence>
<evidence type="ECO:0000256" key="9">
    <source>
        <dbReference type="SAM" id="Phobius"/>
    </source>
</evidence>
<evidence type="ECO:0000256" key="2">
    <source>
        <dbReference type="ARBA" id="ARBA00022553"/>
    </source>
</evidence>
<keyword evidence="11" id="KW-1185">Reference proteome</keyword>
<reference evidence="11" key="1">
    <citation type="submission" date="2016-10" db="EMBL/GenBank/DDBJ databases">
        <authorList>
            <person name="Varghese N."/>
            <person name="Submissions S."/>
        </authorList>
    </citation>
    <scope>NUCLEOTIDE SEQUENCE [LARGE SCALE GENOMIC DNA]</scope>
    <source>
        <strain evidence="11">ATCC 43811</strain>
    </source>
</reference>
<feature type="transmembrane region" description="Helical" evidence="9">
    <location>
        <begin position="349"/>
        <end position="368"/>
    </location>
</feature>
<dbReference type="PANTHER" id="PTHR30578">
    <property type="entry name" value="ELECTRON TRANSPORT COMPLEX PROTEIN RNFD"/>
    <property type="match status" value="1"/>
</dbReference>
<sequence length="371" mass="42717">MSLIKSYENVFIQAPYLHASVSSKRMMFDVFLMLILTCISAVILFGLKVFFILAIGIMMAFICAYFIKLQDRSFFMSSFAWINGVLILILMLPVTVSWFIPILGVLLYFFNYLVFKIKSHQIFHPALLAKLILYLLFPSVISEKPPTLFQIMNQYSVNWLQANSILFNQDFARAADSTPSLWGIFWGNLAGNMGETSLILLLISLFYLGICNVFFILILLIYLGTLFLLTVVFSGFLNKNLFSLDMFNFLFQNGTLFFSVFILSYFGTQPILISRKIWAAFLSAVGIFILKIQGIWLAQIVIFLLMGAITPIFDIWPNHPYFGYQKNMIEEKYYFSWNIFIDKIKSHSFHLVIALCIMITIYLLNILSTAI</sequence>
<keyword evidence="7 9" id="KW-1133">Transmembrane helix</keyword>
<proteinExistence type="predicted"/>
<feature type="transmembrane region" description="Helical" evidence="9">
    <location>
        <begin position="184"/>
        <end position="207"/>
    </location>
</feature>
<feature type="transmembrane region" description="Helical" evidence="9">
    <location>
        <begin position="214"/>
        <end position="237"/>
    </location>
</feature>
<keyword evidence="4" id="KW-0288">FMN</keyword>
<evidence type="ECO:0000256" key="4">
    <source>
        <dbReference type="ARBA" id="ARBA00022643"/>
    </source>
</evidence>
<feature type="transmembrane region" description="Helical" evidence="9">
    <location>
        <begin position="98"/>
        <end position="115"/>
    </location>
</feature>
<evidence type="ECO:0000313" key="11">
    <source>
        <dbReference type="Proteomes" id="UP000240042"/>
    </source>
</evidence>
<organism evidence="10 11">
    <name type="scientific">Brevinema andersonii</name>
    <dbReference type="NCBI Taxonomy" id="34097"/>
    <lineage>
        <taxon>Bacteria</taxon>
        <taxon>Pseudomonadati</taxon>
        <taxon>Spirochaetota</taxon>
        <taxon>Spirochaetia</taxon>
        <taxon>Brevinematales</taxon>
        <taxon>Brevinemataceae</taxon>
        <taxon>Brevinema</taxon>
    </lineage>
</organism>
<dbReference type="Proteomes" id="UP000240042">
    <property type="component" value="Unassembled WGS sequence"/>
</dbReference>
<protein>
    <submittedName>
        <fullName evidence="10">NQR2, RnfD, RnfE family</fullName>
    </submittedName>
</protein>
<evidence type="ECO:0000256" key="1">
    <source>
        <dbReference type="ARBA" id="ARBA00022448"/>
    </source>
</evidence>
<keyword evidence="6" id="KW-1278">Translocase</keyword>
<feature type="transmembrane region" description="Helical" evidence="9">
    <location>
        <begin position="249"/>
        <end position="266"/>
    </location>
</feature>
<name>A0A1I1DMM9_BREAD</name>
<feature type="transmembrane region" description="Helical" evidence="9">
    <location>
        <begin position="122"/>
        <end position="141"/>
    </location>
</feature>
<dbReference type="PANTHER" id="PTHR30578:SF0">
    <property type="entry name" value="ION-TRANSLOCATING OXIDOREDUCTASE COMPLEX SUBUNIT D"/>
    <property type="match status" value="1"/>
</dbReference>
<keyword evidence="8 9" id="KW-0472">Membrane</keyword>
<evidence type="ECO:0000256" key="8">
    <source>
        <dbReference type="ARBA" id="ARBA00023136"/>
    </source>
</evidence>
<evidence type="ECO:0000256" key="5">
    <source>
        <dbReference type="ARBA" id="ARBA00022692"/>
    </source>
</evidence>
<keyword evidence="5 9" id="KW-0812">Transmembrane</keyword>
<keyword evidence="3" id="KW-0285">Flavoprotein</keyword>
<dbReference type="GO" id="GO:0005886">
    <property type="term" value="C:plasma membrane"/>
    <property type="evidence" value="ECO:0007669"/>
    <property type="project" value="TreeGrafter"/>
</dbReference>